<reference evidence="2 3" key="1">
    <citation type="submission" date="2023-03" db="EMBL/GenBank/DDBJ databases">
        <title>Genome insight into feeding habits of ladybird beetles.</title>
        <authorList>
            <person name="Li H.-S."/>
            <person name="Huang Y.-H."/>
            <person name="Pang H."/>
        </authorList>
    </citation>
    <scope>NUCLEOTIDE SEQUENCE [LARGE SCALE GENOMIC DNA]</scope>
    <source>
        <strain evidence="2">SYSU_2023b</strain>
        <tissue evidence="2">Whole body</tissue>
    </source>
</reference>
<organism evidence="2 3">
    <name type="scientific">Henosepilachna vigintioctopunctata</name>
    <dbReference type="NCBI Taxonomy" id="420089"/>
    <lineage>
        <taxon>Eukaryota</taxon>
        <taxon>Metazoa</taxon>
        <taxon>Ecdysozoa</taxon>
        <taxon>Arthropoda</taxon>
        <taxon>Hexapoda</taxon>
        <taxon>Insecta</taxon>
        <taxon>Pterygota</taxon>
        <taxon>Neoptera</taxon>
        <taxon>Endopterygota</taxon>
        <taxon>Coleoptera</taxon>
        <taxon>Polyphaga</taxon>
        <taxon>Cucujiformia</taxon>
        <taxon>Coccinelloidea</taxon>
        <taxon>Coccinellidae</taxon>
        <taxon>Epilachninae</taxon>
        <taxon>Epilachnini</taxon>
        <taxon>Henosepilachna</taxon>
    </lineage>
</organism>
<evidence type="ECO:0000313" key="2">
    <source>
        <dbReference type="EMBL" id="KAK9885920.1"/>
    </source>
</evidence>
<evidence type="ECO:0000256" key="1">
    <source>
        <dbReference type="SAM" id="MobiDB-lite"/>
    </source>
</evidence>
<proteinExistence type="predicted"/>
<accession>A0AAW1V130</accession>
<comment type="caution">
    <text evidence="2">The sequence shown here is derived from an EMBL/GenBank/DDBJ whole genome shotgun (WGS) entry which is preliminary data.</text>
</comment>
<dbReference type="Proteomes" id="UP001431783">
    <property type="component" value="Unassembled WGS sequence"/>
</dbReference>
<feature type="compositionally biased region" description="Gly residues" evidence="1">
    <location>
        <begin position="1"/>
        <end position="12"/>
    </location>
</feature>
<name>A0AAW1V130_9CUCU</name>
<sequence length="76" mass="8143">MDCQPGGHGGHLGHSMILDPSGGSMHQIGGEPDHKKKRDGSHVGSSSSDESVMEKRLKSEYANSIYKFIGFKLICG</sequence>
<keyword evidence="3" id="KW-1185">Reference proteome</keyword>
<gene>
    <name evidence="2" type="ORF">WA026_013796</name>
</gene>
<feature type="region of interest" description="Disordered" evidence="1">
    <location>
        <begin position="1"/>
        <end position="54"/>
    </location>
</feature>
<evidence type="ECO:0000313" key="3">
    <source>
        <dbReference type="Proteomes" id="UP001431783"/>
    </source>
</evidence>
<dbReference type="AlphaFoldDB" id="A0AAW1V130"/>
<protein>
    <submittedName>
        <fullName evidence="2">Uncharacterized protein</fullName>
    </submittedName>
</protein>
<dbReference type="EMBL" id="JARQZJ010000097">
    <property type="protein sequence ID" value="KAK9885920.1"/>
    <property type="molecule type" value="Genomic_DNA"/>
</dbReference>